<accession>A0A9K3KHC3</accession>
<reference evidence="4" key="2">
    <citation type="submission" date="2021-04" db="EMBL/GenBank/DDBJ databases">
        <authorList>
            <person name="Podell S."/>
        </authorList>
    </citation>
    <scope>NUCLEOTIDE SEQUENCE</scope>
    <source>
        <strain evidence="4">Hildebrandi</strain>
    </source>
</reference>
<feature type="domain" description="Alpha-carbonic anhydrase" evidence="3">
    <location>
        <begin position="104"/>
        <end position="542"/>
    </location>
</feature>
<reference evidence="4" key="1">
    <citation type="journal article" date="2021" name="Sci. Rep.">
        <title>Diploid genomic architecture of Nitzschia inconspicua, an elite biomass production diatom.</title>
        <authorList>
            <person name="Oliver A."/>
            <person name="Podell S."/>
            <person name="Pinowska A."/>
            <person name="Traller J.C."/>
            <person name="Smith S.R."/>
            <person name="McClure R."/>
            <person name="Beliaev A."/>
            <person name="Bohutskyi P."/>
            <person name="Hill E.A."/>
            <person name="Rabines A."/>
            <person name="Zheng H."/>
            <person name="Allen L.Z."/>
            <person name="Kuo A."/>
            <person name="Grigoriev I.V."/>
            <person name="Allen A.E."/>
            <person name="Hazlebeck D."/>
            <person name="Allen E.E."/>
        </authorList>
    </citation>
    <scope>NUCLEOTIDE SEQUENCE</scope>
    <source>
        <strain evidence="4">Hildebrandi</strain>
    </source>
</reference>
<dbReference type="InterPro" id="IPR023561">
    <property type="entry name" value="Carbonic_anhydrase_a-class"/>
</dbReference>
<keyword evidence="5" id="KW-1185">Reference proteome</keyword>
<dbReference type="OrthoDB" id="39947at2759"/>
<dbReference type="SMART" id="SM01057">
    <property type="entry name" value="Carb_anhydrase"/>
    <property type="match status" value="1"/>
</dbReference>
<dbReference type="Proteomes" id="UP000693970">
    <property type="component" value="Unassembled WGS sequence"/>
</dbReference>
<dbReference type="PROSITE" id="PS51144">
    <property type="entry name" value="ALPHA_CA_2"/>
    <property type="match status" value="1"/>
</dbReference>
<organism evidence="4 5">
    <name type="scientific">Nitzschia inconspicua</name>
    <dbReference type="NCBI Taxonomy" id="303405"/>
    <lineage>
        <taxon>Eukaryota</taxon>
        <taxon>Sar</taxon>
        <taxon>Stramenopiles</taxon>
        <taxon>Ochrophyta</taxon>
        <taxon>Bacillariophyta</taxon>
        <taxon>Bacillariophyceae</taxon>
        <taxon>Bacillariophycidae</taxon>
        <taxon>Bacillariales</taxon>
        <taxon>Bacillariaceae</taxon>
        <taxon>Nitzschia</taxon>
    </lineage>
</organism>
<comment type="caution">
    <text evidence="4">The sequence shown here is derived from an EMBL/GenBank/DDBJ whole genome shotgun (WGS) entry which is preliminary data.</text>
</comment>
<dbReference type="GO" id="GO:0004089">
    <property type="term" value="F:carbonate dehydratase activity"/>
    <property type="evidence" value="ECO:0007669"/>
    <property type="project" value="UniProtKB-EC"/>
</dbReference>
<dbReference type="PANTHER" id="PTHR18952">
    <property type="entry name" value="CARBONIC ANHYDRASE"/>
    <property type="match status" value="1"/>
</dbReference>
<evidence type="ECO:0000313" key="4">
    <source>
        <dbReference type="EMBL" id="KAG7343371.1"/>
    </source>
</evidence>
<dbReference type="InterPro" id="IPR001148">
    <property type="entry name" value="CA_dom"/>
</dbReference>
<dbReference type="AlphaFoldDB" id="A0A9K3KHC3"/>
<comment type="catalytic activity">
    <reaction evidence="2">
        <text>hydrogencarbonate + H(+) = CO2 + H2O</text>
        <dbReference type="Rhea" id="RHEA:10748"/>
        <dbReference type="ChEBI" id="CHEBI:15377"/>
        <dbReference type="ChEBI" id="CHEBI:15378"/>
        <dbReference type="ChEBI" id="CHEBI:16526"/>
        <dbReference type="ChEBI" id="CHEBI:17544"/>
        <dbReference type="EC" id="4.2.1.1"/>
    </reaction>
</comment>
<evidence type="ECO:0000256" key="1">
    <source>
        <dbReference type="ARBA" id="ARBA00010718"/>
    </source>
</evidence>
<sequence length="600" mass="71049">MKKKIATVTPTQSSPKRRWNTTKLVGLVVSCSLFMAFEWAVDHVQAQNSEEKGFLDRFTYQDETIDRGDGFFDYRPEDWDKIKCNENSKLDECEGYNYKWREGINWTITDNFCKWCPDDGSKQCGRHHQSPINLLREFGLEPGTHENAEECIDLHWMKYEDSFCSLEELIDSDAFTIERHGLRIQQPITVFDDYADDNDGVVDGVRLNCRIPGNGSRFGRIDFSKGFSDWWYLSHIDLHVPSEHHQEGKQYSGEIQLYHFYSKDYDNEMATVSVFLEAYEDAVPYKFLDKVICQWRRKEYNTRLQCGVDPVDSTYPGCFPLFRDRKLQYKGRQFGNLRERNVEDETDDALWDDDDDTIEYVRIPHNYKKPFKTVADIFYFNAVTGRNSTLDLEDVNYDPAEKKDWAAWIAEKSKQMKKEEELYHKLKNNDYGGEHSDEMHEHYRKLIMGDEMEWFNYWPLIGVRTEYYYRYQGAATIPPCYGNDTQGSRRGTNHWRVLKDPIRIHPRQLEELERLIRERIAPPDDAVNPCQPDTAAKVSPEGRVNTARPLMYHSPESHFKTFCECKDWESKWPEDRAWCLMTDINQRFYEKPYNFESDGW</sequence>
<evidence type="ECO:0000256" key="2">
    <source>
        <dbReference type="ARBA" id="ARBA00048348"/>
    </source>
</evidence>
<evidence type="ECO:0000313" key="5">
    <source>
        <dbReference type="Proteomes" id="UP000693970"/>
    </source>
</evidence>
<comment type="similarity">
    <text evidence="1">Belongs to the alpha-carbonic anhydrase family.</text>
</comment>
<name>A0A9K3KHC3_9STRA</name>
<dbReference type="GO" id="GO:0008270">
    <property type="term" value="F:zinc ion binding"/>
    <property type="evidence" value="ECO:0007669"/>
    <property type="project" value="InterPro"/>
</dbReference>
<proteinExistence type="inferred from homology"/>
<protein>
    <submittedName>
        <fullName evidence="4">Eukaryotic-type carbonic anhydrase</fullName>
    </submittedName>
</protein>
<gene>
    <name evidence="4" type="ORF">IV203_021316</name>
</gene>
<evidence type="ECO:0000259" key="3">
    <source>
        <dbReference type="PROSITE" id="PS51144"/>
    </source>
</evidence>
<dbReference type="PANTHER" id="PTHR18952:SF265">
    <property type="entry name" value="CARBONIC ANHYDRASE"/>
    <property type="match status" value="1"/>
</dbReference>
<dbReference type="EMBL" id="JAGRRH010000024">
    <property type="protein sequence ID" value="KAG7343371.1"/>
    <property type="molecule type" value="Genomic_DNA"/>
</dbReference>